<feature type="compositionally biased region" description="Basic residues" evidence="1">
    <location>
        <begin position="9"/>
        <end position="19"/>
    </location>
</feature>
<sequence>MSMALTSALHRRRTSKRNRTIPTIPVESFGGGLVDVSAVDTESRACSTPRCLGGGPASPCYACPLQAPVLGPGGHGSTPVPAHSRPESVYSARVGKYWPKGVRTARRPQATHPTPSHIS</sequence>
<evidence type="ECO:0000313" key="3">
    <source>
        <dbReference type="Proteomes" id="UP000186857"/>
    </source>
</evidence>
<evidence type="ECO:0000256" key="1">
    <source>
        <dbReference type="SAM" id="MobiDB-lite"/>
    </source>
</evidence>
<proteinExistence type="predicted"/>
<dbReference type="EMBL" id="MSKJ01000018">
    <property type="protein sequence ID" value="OLO44035.1"/>
    <property type="molecule type" value="Genomic_DNA"/>
</dbReference>
<evidence type="ECO:0000313" key="2">
    <source>
        <dbReference type="EMBL" id="OLO44035.1"/>
    </source>
</evidence>
<reference evidence="2 3" key="1">
    <citation type="submission" date="2016-12" db="EMBL/GenBank/DDBJ databases">
        <title>Genomic Comparison of strains in the 'Actinomyces naeslundii' Group.</title>
        <authorList>
            <person name="Mughal S.R."/>
            <person name="Do T."/>
            <person name="Gilbert S.C."/>
            <person name="Witherden E.A."/>
            <person name="Didelot X."/>
            <person name="Beighton D."/>
        </authorList>
    </citation>
    <scope>NUCLEOTIDE SEQUENCE [LARGE SCALE GENOMIC DNA]</scope>
    <source>
        <strain evidence="2 3">CCUG 33920</strain>
    </source>
</reference>
<accession>A0A1Q8V7G7</accession>
<dbReference type="OrthoDB" id="3261098at2"/>
<gene>
    <name evidence="2" type="ORF">BKH29_08800</name>
</gene>
<organism evidence="2 3">
    <name type="scientific">Actinomyces oris</name>
    <dbReference type="NCBI Taxonomy" id="544580"/>
    <lineage>
        <taxon>Bacteria</taxon>
        <taxon>Bacillati</taxon>
        <taxon>Actinomycetota</taxon>
        <taxon>Actinomycetes</taxon>
        <taxon>Actinomycetales</taxon>
        <taxon>Actinomycetaceae</taxon>
        <taxon>Actinomyces</taxon>
    </lineage>
</organism>
<comment type="caution">
    <text evidence="2">The sequence shown here is derived from an EMBL/GenBank/DDBJ whole genome shotgun (WGS) entry which is preliminary data.</text>
</comment>
<feature type="region of interest" description="Disordered" evidence="1">
    <location>
        <begin position="100"/>
        <end position="119"/>
    </location>
</feature>
<dbReference type="Proteomes" id="UP000186857">
    <property type="component" value="Unassembled WGS sequence"/>
</dbReference>
<protein>
    <submittedName>
        <fullName evidence="2">Uncharacterized protein</fullName>
    </submittedName>
</protein>
<name>A0A1Q8V7G7_9ACTO</name>
<feature type="region of interest" description="Disordered" evidence="1">
    <location>
        <begin position="1"/>
        <end position="27"/>
    </location>
</feature>
<dbReference type="AlphaFoldDB" id="A0A1Q8V7G7"/>